<evidence type="ECO:0000256" key="5">
    <source>
        <dbReference type="ARBA" id="ARBA00023163"/>
    </source>
</evidence>
<protein>
    <submittedName>
        <fullName evidence="10">Transcription factor CP2</fullName>
    </submittedName>
</protein>
<feature type="region of interest" description="Disordered" evidence="8">
    <location>
        <begin position="33"/>
        <end position="53"/>
    </location>
</feature>
<dbReference type="InterPro" id="IPR041418">
    <property type="entry name" value="SAM_3"/>
</dbReference>
<name>A0AAV4SDX3_9ARAC</name>
<evidence type="ECO:0000313" key="11">
    <source>
        <dbReference type="Proteomes" id="UP001054837"/>
    </source>
</evidence>
<evidence type="ECO:0000259" key="9">
    <source>
        <dbReference type="PROSITE" id="PS51968"/>
    </source>
</evidence>
<dbReference type="GO" id="GO:0001228">
    <property type="term" value="F:DNA-binding transcription activator activity, RNA polymerase II-specific"/>
    <property type="evidence" value="ECO:0007669"/>
    <property type="project" value="TreeGrafter"/>
</dbReference>
<dbReference type="Gene3D" id="1.10.150.50">
    <property type="entry name" value="Transcription Factor, Ets-1"/>
    <property type="match status" value="1"/>
</dbReference>
<accession>A0AAV4SDX3</accession>
<feature type="compositionally biased region" description="Polar residues" evidence="8">
    <location>
        <begin position="132"/>
        <end position="143"/>
    </location>
</feature>
<dbReference type="PANTHER" id="PTHR11037">
    <property type="entry name" value="TRANSCRIPTION FACTOR CP2"/>
    <property type="match status" value="1"/>
</dbReference>
<evidence type="ECO:0000313" key="10">
    <source>
        <dbReference type="EMBL" id="GIY30620.1"/>
    </source>
</evidence>
<dbReference type="InterPro" id="IPR057520">
    <property type="entry name" value="GRHL1/CP2_C"/>
</dbReference>
<reference evidence="10 11" key="1">
    <citation type="submission" date="2021-06" db="EMBL/GenBank/DDBJ databases">
        <title>Caerostris darwini draft genome.</title>
        <authorList>
            <person name="Kono N."/>
            <person name="Arakawa K."/>
        </authorList>
    </citation>
    <scope>NUCLEOTIDE SEQUENCE [LARGE SCALE GENOMIC DNA]</scope>
</reference>
<sequence>MYQQKIAFLSYQKTIFSYLSGSKTKRELAQVSDSRSEVLGEDNNNNKNMETPSGGLWTMEDLDLLASDLDSSLSGLGGAANHTFDMSDSLSAIQVIKMNKESDELMRESWLHHLNFPDKGLDKGKARSAQDLSTWNFSKSTGRPMSKKPRQDDTYEPEVKRRDSSGEIGVLHAPTLGQSLSRYSLQPGFISKAKTDFQYILAAATCLGTKIGAETLTYLNQGQPYEIRLMKMHDISEMKGKLLKSVLRVGFQERRLQFREKMELMAWQSQRPTERILDIDLSLSYGIFDVIPDAENINSCEFMWDPTREASVFLKVNCISTEFTSKRRGGEKGVPFRILIETYSHWESPARKLDAASCLVKVFKSKGADRKHKTDKEKLEKLPQVEQCDLQPSYQYTVFTPCSVTVESIPFQDFSENASFSTYPSSIDSKPESPLVSTTEVTTSTPSLNSSPQHLLEIKDSIEGVLSPESDDSGILTPNVPENITENFTIAQVHLWLSRKQFVKYLPCFELYSAKDLLSLSREDIIEICGPADGIRLYNSLHRREPPPIRRFYVSRDKMTFHALYLHSVTCSELQAEVCRTYRFSEGSVGDMYVTGPNGILLVLNDKVLQNLRDESTYICEILKAEENGKYTVIMRTYIPNQES</sequence>
<feature type="compositionally biased region" description="Basic and acidic residues" evidence="8">
    <location>
        <begin position="149"/>
        <end position="165"/>
    </location>
</feature>
<feature type="compositionally biased region" description="Polar residues" evidence="8">
    <location>
        <begin position="42"/>
        <end position="51"/>
    </location>
</feature>
<evidence type="ECO:0000256" key="4">
    <source>
        <dbReference type="ARBA" id="ARBA00023125"/>
    </source>
</evidence>
<evidence type="ECO:0000256" key="8">
    <source>
        <dbReference type="SAM" id="MobiDB-lite"/>
    </source>
</evidence>
<dbReference type="InterPro" id="IPR007604">
    <property type="entry name" value="CP2"/>
</dbReference>
<keyword evidence="11" id="KW-1185">Reference proteome</keyword>
<dbReference type="Pfam" id="PF18016">
    <property type="entry name" value="SAM_3"/>
    <property type="match status" value="1"/>
</dbReference>
<dbReference type="Proteomes" id="UP001054837">
    <property type="component" value="Unassembled WGS sequence"/>
</dbReference>
<feature type="region of interest" description="Disordered" evidence="8">
    <location>
        <begin position="431"/>
        <end position="451"/>
    </location>
</feature>
<dbReference type="PROSITE" id="PS51968">
    <property type="entry name" value="GRH_CP2_DB"/>
    <property type="match status" value="1"/>
</dbReference>
<evidence type="ECO:0000256" key="3">
    <source>
        <dbReference type="ARBA" id="ARBA00023015"/>
    </source>
</evidence>
<keyword evidence="5" id="KW-0804">Transcription</keyword>
<dbReference type="GO" id="GO:0005634">
    <property type="term" value="C:nucleus"/>
    <property type="evidence" value="ECO:0007669"/>
    <property type="project" value="UniProtKB-SubCell"/>
</dbReference>
<evidence type="ECO:0000256" key="1">
    <source>
        <dbReference type="ARBA" id="ARBA00004123"/>
    </source>
</evidence>
<feature type="region of interest" description="Disordered" evidence="8">
    <location>
        <begin position="132"/>
        <end position="168"/>
    </location>
</feature>
<dbReference type="InterPro" id="IPR040167">
    <property type="entry name" value="TF_CP2-like"/>
</dbReference>
<dbReference type="Pfam" id="PF04516">
    <property type="entry name" value="CP2"/>
    <property type="match status" value="1"/>
</dbReference>
<keyword evidence="4 7" id="KW-0238">DNA-binding</keyword>
<gene>
    <name evidence="10" type="primary">tfcp2</name>
    <name evidence="10" type="ORF">CDAR_461262</name>
</gene>
<dbReference type="GO" id="GO:0000978">
    <property type="term" value="F:RNA polymerase II cis-regulatory region sequence-specific DNA binding"/>
    <property type="evidence" value="ECO:0007669"/>
    <property type="project" value="TreeGrafter"/>
</dbReference>
<feature type="compositionally biased region" description="Low complexity" evidence="8">
    <location>
        <begin position="432"/>
        <end position="448"/>
    </location>
</feature>
<comment type="subcellular location">
    <subcellularLocation>
        <location evidence="1 7">Nucleus</location>
    </subcellularLocation>
</comment>
<feature type="domain" description="Grh/CP2 DB" evidence="9">
    <location>
        <begin position="193"/>
        <end position="425"/>
    </location>
</feature>
<dbReference type="InterPro" id="IPR013761">
    <property type="entry name" value="SAM/pointed_sf"/>
</dbReference>
<keyword evidence="3" id="KW-0805">Transcription regulation</keyword>
<dbReference type="EMBL" id="BPLQ01007521">
    <property type="protein sequence ID" value="GIY30620.1"/>
    <property type="molecule type" value="Genomic_DNA"/>
</dbReference>
<comment type="similarity">
    <text evidence="2">Belongs to the grh/CP2 family. CP2 subfamily.</text>
</comment>
<organism evidence="10 11">
    <name type="scientific">Caerostris darwini</name>
    <dbReference type="NCBI Taxonomy" id="1538125"/>
    <lineage>
        <taxon>Eukaryota</taxon>
        <taxon>Metazoa</taxon>
        <taxon>Ecdysozoa</taxon>
        <taxon>Arthropoda</taxon>
        <taxon>Chelicerata</taxon>
        <taxon>Arachnida</taxon>
        <taxon>Araneae</taxon>
        <taxon>Araneomorphae</taxon>
        <taxon>Entelegynae</taxon>
        <taxon>Araneoidea</taxon>
        <taxon>Araneidae</taxon>
        <taxon>Caerostris</taxon>
    </lineage>
</organism>
<dbReference type="Pfam" id="PF25416">
    <property type="entry name" value="GRHL1_C"/>
    <property type="match status" value="1"/>
</dbReference>
<evidence type="ECO:0000256" key="6">
    <source>
        <dbReference type="ARBA" id="ARBA00023242"/>
    </source>
</evidence>
<dbReference type="SUPFAM" id="SSF47769">
    <property type="entry name" value="SAM/Pointed domain"/>
    <property type="match status" value="1"/>
</dbReference>
<keyword evidence="6 7" id="KW-0539">Nucleus</keyword>
<comment type="caution">
    <text evidence="10">The sequence shown here is derived from an EMBL/GenBank/DDBJ whole genome shotgun (WGS) entry which is preliminary data.</text>
</comment>
<dbReference type="AlphaFoldDB" id="A0AAV4SDX3"/>
<dbReference type="PANTHER" id="PTHR11037:SF21">
    <property type="entry name" value="GEMINI, ISOFORM C"/>
    <property type="match status" value="1"/>
</dbReference>
<evidence type="ECO:0000256" key="2">
    <source>
        <dbReference type="ARBA" id="ARBA00010852"/>
    </source>
</evidence>
<evidence type="ECO:0000256" key="7">
    <source>
        <dbReference type="PROSITE-ProRule" id="PRU01313"/>
    </source>
</evidence>
<proteinExistence type="inferred from homology"/>